<dbReference type="InterPro" id="IPR011009">
    <property type="entry name" value="Kinase-like_dom_sf"/>
</dbReference>
<comment type="caution">
    <text evidence="8">The sequence shown here is derived from an EMBL/GenBank/DDBJ whole genome shotgun (WGS) entry which is preliminary data.</text>
</comment>
<sequence>MSLPTDSARWSLVKSLFDEALQRPESQREAWVREQALAPEVREELLSLLAHSTGGHEAAPGFLEQPAPTLRELGRSGWPGMRCGSWELLEPIGSGGMGEVFRARRADGAYEGLAAVKLLKRGMDSAQVLARFAQERQTLARLEHPHIARLFDAGLSELGLPYFVMELVQGRPLDQACEGLALEQRLQLFLQLADAVAYAHRNLLVHRDLKPGNVLVNEQGQVKLLDFGIAKALDPLDGTDAGQTRVGERPYTPHYASPEQVRGEPVNTATDIYSLGVLLYLMLTGVRPYGRQASTPGEAAHSVLMEAPTRPSTLGPEVVSDAHWLATRQRLRGDLDKIVLKALEKPLERRYASVDALAGDVRAYLGGYPVSARAPSWGYVTGHFIRRHRLPVALSGVALLALIGGLIGTAWQMQEAQLARAQAERRFAQVRQLANKLVFNYHDQIASLPGATQVREALLGDAVGYLDGLNQELGQDRRLARELAESYSRIAALQGDAFSPSQERLALAEQNLDKALALLPSYLDSSNRELEALNNATEMWQGRALLHSRAGRLQRALDALEEGRRLSARALALAPGNKEAISQLATLKGRMALVLGGNYSQACLGRVAEAGTQWLEALALFEQLVASEPESPQWLNQLAWARNGLASWAVLNGDGDEAVRQGRQLIALRDRISALEPNNGNFQQQAAMTRSVMAAALSAAGRPKEGLQWLDQAGLILHKINRQDGANRAASRDAALLQLVRARTLHLAEPGAASRLALLNALRGLPDSAELHHDFYMTRWRAEALIWNARAHSSRPSDAEQALSYAEQAQALLKRLPDNPDNANLRWMMAQALGEQAQAQRMLGRDAAARLSAGQAMDLWGGGSAAAAPAYFKTWIERDRRSAEGR</sequence>
<dbReference type="SMART" id="SM00220">
    <property type="entry name" value="S_TKc"/>
    <property type="match status" value="1"/>
</dbReference>
<evidence type="ECO:0000313" key="8">
    <source>
        <dbReference type="EMBL" id="TDP72437.1"/>
    </source>
</evidence>
<evidence type="ECO:0000256" key="3">
    <source>
        <dbReference type="ARBA" id="ARBA00022777"/>
    </source>
</evidence>
<dbReference type="PANTHER" id="PTHR43289:SF34">
    <property type="entry name" value="SERINE_THREONINE-PROTEIN KINASE YBDM-RELATED"/>
    <property type="match status" value="1"/>
</dbReference>
<dbReference type="AlphaFoldDB" id="A0A4R6QP71"/>
<dbReference type="PROSITE" id="PS00107">
    <property type="entry name" value="PROTEIN_KINASE_ATP"/>
    <property type="match status" value="1"/>
</dbReference>
<organism evidence="8 9">
    <name type="scientific">Roseateles toxinivorans</name>
    <dbReference type="NCBI Taxonomy" id="270368"/>
    <lineage>
        <taxon>Bacteria</taxon>
        <taxon>Pseudomonadati</taxon>
        <taxon>Pseudomonadota</taxon>
        <taxon>Betaproteobacteria</taxon>
        <taxon>Burkholderiales</taxon>
        <taxon>Sphaerotilaceae</taxon>
        <taxon>Roseateles</taxon>
    </lineage>
</organism>
<dbReference type="InParanoid" id="A0A4R6QP71"/>
<dbReference type="InterPro" id="IPR011990">
    <property type="entry name" value="TPR-like_helical_dom_sf"/>
</dbReference>
<dbReference type="GO" id="GO:0004674">
    <property type="term" value="F:protein serine/threonine kinase activity"/>
    <property type="evidence" value="ECO:0007669"/>
    <property type="project" value="UniProtKB-KW"/>
</dbReference>
<dbReference type="InterPro" id="IPR000719">
    <property type="entry name" value="Prot_kinase_dom"/>
</dbReference>
<feature type="region of interest" description="Disordered" evidence="6">
    <location>
        <begin position="240"/>
        <end position="262"/>
    </location>
</feature>
<feature type="binding site" evidence="5">
    <location>
        <position position="117"/>
    </location>
    <ligand>
        <name>ATP</name>
        <dbReference type="ChEBI" id="CHEBI:30616"/>
    </ligand>
</feature>
<evidence type="ECO:0000259" key="7">
    <source>
        <dbReference type="PROSITE" id="PS50011"/>
    </source>
</evidence>
<dbReference type="GO" id="GO:0005524">
    <property type="term" value="F:ATP binding"/>
    <property type="evidence" value="ECO:0007669"/>
    <property type="project" value="UniProtKB-UniRule"/>
</dbReference>
<dbReference type="RefSeq" id="WP_133699903.1">
    <property type="nucleotide sequence ID" value="NZ_SNXS01000002.1"/>
</dbReference>
<keyword evidence="9" id="KW-1185">Reference proteome</keyword>
<keyword evidence="3 8" id="KW-0418">Kinase</keyword>
<keyword evidence="4 5" id="KW-0067">ATP-binding</keyword>
<dbReference type="InterPro" id="IPR008271">
    <property type="entry name" value="Ser/Thr_kinase_AS"/>
</dbReference>
<evidence type="ECO:0000313" key="9">
    <source>
        <dbReference type="Proteomes" id="UP000295361"/>
    </source>
</evidence>
<proteinExistence type="predicted"/>
<dbReference type="EMBL" id="SNXS01000002">
    <property type="protein sequence ID" value="TDP72437.1"/>
    <property type="molecule type" value="Genomic_DNA"/>
</dbReference>
<dbReference type="Gene3D" id="1.10.510.10">
    <property type="entry name" value="Transferase(Phosphotransferase) domain 1"/>
    <property type="match status" value="1"/>
</dbReference>
<gene>
    <name evidence="8" type="ORF">DES47_102182</name>
</gene>
<keyword evidence="8" id="KW-0723">Serine/threonine-protein kinase</keyword>
<dbReference type="Gene3D" id="3.30.200.20">
    <property type="entry name" value="Phosphorylase Kinase, domain 1"/>
    <property type="match status" value="1"/>
</dbReference>
<keyword evidence="2 5" id="KW-0547">Nucleotide-binding</keyword>
<name>A0A4R6QP71_9BURK</name>
<dbReference type="SUPFAM" id="SSF48452">
    <property type="entry name" value="TPR-like"/>
    <property type="match status" value="1"/>
</dbReference>
<evidence type="ECO:0000256" key="6">
    <source>
        <dbReference type="SAM" id="MobiDB-lite"/>
    </source>
</evidence>
<dbReference type="Pfam" id="PF00069">
    <property type="entry name" value="Pkinase"/>
    <property type="match status" value="1"/>
</dbReference>
<dbReference type="SUPFAM" id="SSF56112">
    <property type="entry name" value="Protein kinase-like (PK-like)"/>
    <property type="match status" value="1"/>
</dbReference>
<dbReference type="OrthoDB" id="9791419at2"/>
<dbReference type="PROSITE" id="PS50011">
    <property type="entry name" value="PROTEIN_KINASE_DOM"/>
    <property type="match status" value="1"/>
</dbReference>
<feature type="domain" description="Protein kinase" evidence="7">
    <location>
        <begin position="86"/>
        <end position="365"/>
    </location>
</feature>
<protein>
    <submittedName>
        <fullName evidence="8">Non-specific serine/threonine protein kinase/serine/threonine-protein kinase</fullName>
    </submittedName>
</protein>
<keyword evidence="1" id="KW-0808">Transferase</keyword>
<dbReference type="InterPro" id="IPR017441">
    <property type="entry name" value="Protein_kinase_ATP_BS"/>
</dbReference>
<evidence type="ECO:0000256" key="4">
    <source>
        <dbReference type="ARBA" id="ARBA00022840"/>
    </source>
</evidence>
<evidence type="ECO:0000256" key="2">
    <source>
        <dbReference type="ARBA" id="ARBA00022741"/>
    </source>
</evidence>
<reference evidence="8 9" key="1">
    <citation type="submission" date="2019-03" db="EMBL/GenBank/DDBJ databases">
        <title>Genomic Encyclopedia of Type Strains, Phase IV (KMG-IV): sequencing the most valuable type-strain genomes for metagenomic binning, comparative biology and taxonomic classification.</title>
        <authorList>
            <person name="Goeker M."/>
        </authorList>
    </citation>
    <scope>NUCLEOTIDE SEQUENCE [LARGE SCALE GENOMIC DNA]</scope>
    <source>
        <strain evidence="8 9">DSM 16998</strain>
    </source>
</reference>
<dbReference type="Proteomes" id="UP000295361">
    <property type="component" value="Unassembled WGS sequence"/>
</dbReference>
<accession>A0A4R6QP71</accession>
<dbReference type="PROSITE" id="PS00108">
    <property type="entry name" value="PROTEIN_KINASE_ST"/>
    <property type="match status" value="1"/>
</dbReference>
<evidence type="ECO:0000256" key="5">
    <source>
        <dbReference type="PROSITE-ProRule" id="PRU10141"/>
    </source>
</evidence>
<dbReference type="PANTHER" id="PTHR43289">
    <property type="entry name" value="MITOGEN-ACTIVATED PROTEIN KINASE KINASE KINASE 20-RELATED"/>
    <property type="match status" value="1"/>
</dbReference>
<evidence type="ECO:0000256" key="1">
    <source>
        <dbReference type="ARBA" id="ARBA00022679"/>
    </source>
</evidence>
<dbReference type="CDD" id="cd14014">
    <property type="entry name" value="STKc_PknB_like"/>
    <property type="match status" value="1"/>
</dbReference>
<dbReference type="Gene3D" id="1.25.40.10">
    <property type="entry name" value="Tetratricopeptide repeat domain"/>
    <property type="match status" value="2"/>
</dbReference>